<name>A0A6G4WRE6_9ACTN</name>
<keyword evidence="3" id="KW-0540">Nuclease</keyword>
<dbReference type="InterPro" id="IPR017482">
    <property type="entry name" value="Lambda-type_endonuclease"/>
</dbReference>
<evidence type="ECO:0000259" key="2">
    <source>
        <dbReference type="Pfam" id="PF09588"/>
    </source>
</evidence>
<dbReference type="Gene3D" id="3.90.320.10">
    <property type="match status" value="1"/>
</dbReference>
<evidence type="ECO:0000256" key="1">
    <source>
        <dbReference type="SAM" id="Coils"/>
    </source>
</evidence>
<organism evidence="3 4">
    <name type="scientific">Streptomyces boncukensis</name>
    <dbReference type="NCBI Taxonomy" id="2711219"/>
    <lineage>
        <taxon>Bacteria</taxon>
        <taxon>Bacillati</taxon>
        <taxon>Actinomycetota</taxon>
        <taxon>Actinomycetes</taxon>
        <taxon>Kitasatosporales</taxon>
        <taxon>Streptomycetaceae</taxon>
        <taxon>Streptomyces</taxon>
    </lineage>
</organism>
<proteinExistence type="predicted"/>
<dbReference type="GO" id="GO:0004519">
    <property type="term" value="F:endonuclease activity"/>
    <property type="evidence" value="ECO:0007669"/>
    <property type="project" value="UniProtKB-KW"/>
</dbReference>
<gene>
    <name evidence="3" type="ORF">G5C65_05595</name>
</gene>
<dbReference type="Proteomes" id="UP000477722">
    <property type="component" value="Unassembled WGS sequence"/>
</dbReference>
<dbReference type="EMBL" id="JAAKZZ010000034">
    <property type="protein sequence ID" value="NGO67836.1"/>
    <property type="molecule type" value="Genomic_DNA"/>
</dbReference>
<keyword evidence="1" id="KW-0175">Coiled coil</keyword>
<dbReference type="AlphaFoldDB" id="A0A6G4WRE6"/>
<feature type="coiled-coil region" evidence="1">
    <location>
        <begin position="238"/>
        <end position="279"/>
    </location>
</feature>
<dbReference type="RefSeq" id="WP_165297494.1">
    <property type="nucleotide sequence ID" value="NZ_JAAKZZ010000034.1"/>
</dbReference>
<accession>A0A6G4WRE6</accession>
<dbReference type="SUPFAM" id="SSF52980">
    <property type="entry name" value="Restriction endonuclease-like"/>
    <property type="match status" value="1"/>
</dbReference>
<dbReference type="InterPro" id="IPR011335">
    <property type="entry name" value="Restrct_endonuc-II-like"/>
</dbReference>
<dbReference type="NCBIfam" id="TIGR03033">
    <property type="entry name" value="phage_rel_nuc"/>
    <property type="match status" value="1"/>
</dbReference>
<protein>
    <submittedName>
        <fullName evidence="3">Endonuclease</fullName>
    </submittedName>
</protein>
<evidence type="ECO:0000313" key="4">
    <source>
        <dbReference type="Proteomes" id="UP000477722"/>
    </source>
</evidence>
<keyword evidence="3" id="KW-0255">Endonuclease</keyword>
<sequence length="343" mass="38268">MTTTTAPSGAPTARLLLPADATEAEWHATRRAGIGGSDVAAILGLDKYRGPRHVYEAKHGRPDFVDSESAEIGREIEDFIGYLFSKKSGIEVVTPPGTLVHTEHAWMLANVDRYALDTFGQVAGPLECKNRSEYQLQDWEEGVPDAPALQCHWYMAVGGWDHGYVAALVGGNKLRWHRIERDEEMTGWLVDKLGDWFRRHIVEGVPPEADGLEATTELLARLWSVQPEAVAEIDLATAKELRARRADLKERAKTIAADLRTVENEMRRLTGEAEIAKADGQPAWTWKQNGAFAPKKFREAHPDLAAEYTHLVEAIDTDRLKDEKPEIYSQFRARVLNVPAKGV</sequence>
<evidence type="ECO:0000313" key="3">
    <source>
        <dbReference type="EMBL" id="NGO67836.1"/>
    </source>
</evidence>
<dbReference type="InterPro" id="IPR011604">
    <property type="entry name" value="PDDEXK-like_dom_sf"/>
</dbReference>
<dbReference type="InterPro" id="IPR019080">
    <property type="entry name" value="YqaJ_viral_recombinase"/>
</dbReference>
<keyword evidence="4" id="KW-1185">Reference proteome</keyword>
<comment type="caution">
    <text evidence="3">The sequence shown here is derived from an EMBL/GenBank/DDBJ whole genome shotgun (WGS) entry which is preliminary data.</text>
</comment>
<dbReference type="Pfam" id="PF09588">
    <property type="entry name" value="YqaJ"/>
    <property type="match status" value="1"/>
</dbReference>
<feature type="domain" description="YqaJ viral recombinase" evidence="2">
    <location>
        <begin position="25"/>
        <end position="159"/>
    </location>
</feature>
<keyword evidence="3" id="KW-0378">Hydrolase</keyword>
<reference evidence="3 4" key="1">
    <citation type="submission" date="2020-02" db="EMBL/GenBank/DDBJ databases">
        <title>Whole-genome analyses of novel actinobacteria.</title>
        <authorList>
            <person name="Sahin N."/>
            <person name="Tatar D."/>
        </authorList>
    </citation>
    <scope>NUCLEOTIDE SEQUENCE [LARGE SCALE GENOMIC DNA]</scope>
    <source>
        <strain evidence="3 4">SB3404</strain>
    </source>
</reference>